<evidence type="ECO:0000313" key="4">
    <source>
        <dbReference type="EMBL" id="AXF84139.1"/>
    </source>
</evidence>
<keyword evidence="2" id="KW-0732">Signal</keyword>
<dbReference type="InterPro" id="IPR036048">
    <property type="entry name" value="Interleukin_8-like_sf"/>
</dbReference>
<organism evidence="4">
    <name type="scientific">Ctenopharyngodon idella</name>
    <name type="common">Grass carp</name>
    <name type="synonym">Leuciscus idella</name>
    <dbReference type="NCBI Taxonomy" id="7959"/>
    <lineage>
        <taxon>Eukaryota</taxon>
        <taxon>Metazoa</taxon>
        <taxon>Chordata</taxon>
        <taxon>Craniata</taxon>
        <taxon>Vertebrata</taxon>
        <taxon>Euteleostomi</taxon>
        <taxon>Actinopterygii</taxon>
        <taxon>Neopterygii</taxon>
        <taxon>Teleostei</taxon>
        <taxon>Ostariophysi</taxon>
        <taxon>Cypriniformes</taxon>
        <taxon>Xenocyprididae</taxon>
        <taxon>Xenocypridinae</taxon>
        <taxon>Ctenopharyngodon</taxon>
    </lineage>
</organism>
<protein>
    <submittedName>
        <fullName evidence="4">Chemokine ligand 36</fullName>
    </submittedName>
</protein>
<gene>
    <name evidence="4" type="primary">CCL36.2</name>
</gene>
<dbReference type="Pfam" id="PF00048">
    <property type="entry name" value="IL8"/>
    <property type="match status" value="1"/>
</dbReference>
<feature type="signal peptide" evidence="2">
    <location>
        <begin position="1"/>
        <end position="23"/>
    </location>
</feature>
<dbReference type="GO" id="GO:0005615">
    <property type="term" value="C:extracellular space"/>
    <property type="evidence" value="ECO:0007669"/>
    <property type="project" value="UniProtKB-KW"/>
</dbReference>
<feature type="domain" description="Chemokine interleukin-8-like" evidence="3">
    <location>
        <begin position="28"/>
        <end position="61"/>
    </location>
</feature>
<dbReference type="Gene3D" id="2.40.50.40">
    <property type="match status" value="1"/>
</dbReference>
<dbReference type="EMBL" id="MF783109">
    <property type="protein sequence ID" value="AXF84139.1"/>
    <property type="molecule type" value="mRNA"/>
</dbReference>
<dbReference type="AlphaFoldDB" id="A0A345D709"/>
<keyword evidence="1" id="KW-0202">Cytokine</keyword>
<sequence length="76" mass="8759">MLIMKCNNVLCIVFVMLVFCLYANSPDECCFKYYARKIPIAKITSYMETRMDCAKAGIIMVIHYIVYVCKISVLSN</sequence>
<reference evidence="4" key="1">
    <citation type="submission" date="2017-08" db="EMBL/GenBank/DDBJ databases">
        <title>An investigation of the diversity and expression of chemokine superfamily by teleost fishes grass carp Ctenopharyngodon idella.</title>
        <authorList>
            <person name="Liao Z."/>
            <person name="Su J."/>
        </authorList>
    </citation>
    <scope>NUCLEOTIDE SEQUENCE</scope>
</reference>
<evidence type="ECO:0000256" key="1">
    <source>
        <dbReference type="ARBA" id="ARBA00022514"/>
    </source>
</evidence>
<evidence type="ECO:0000259" key="3">
    <source>
        <dbReference type="Pfam" id="PF00048"/>
    </source>
</evidence>
<evidence type="ECO:0000256" key="2">
    <source>
        <dbReference type="SAM" id="SignalP"/>
    </source>
</evidence>
<dbReference type="GO" id="GO:0006955">
    <property type="term" value="P:immune response"/>
    <property type="evidence" value="ECO:0007669"/>
    <property type="project" value="InterPro"/>
</dbReference>
<dbReference type="SUPFAM" id="SSF54117">
    <property type="entry name" value="Interleukin 8-like chemokines"/>
    <property type="match status" value="1"/>
</dbReference>
<accession>A0A345D709</accession>
<dbReference type="GO" id="GO:0008009">
    <property type="term" value="F:chemokine activity"/>
    <property type="evidence" value="ECO:0007669"/>
    <property type="project" value="InterPro"/>
</dbReference>
<name>A0A345D709_CTEID</name>
<dbReference type="InterPro" id="IPR001811">
    <property type="entry name" value="Chemokine_IL8-like_dom"/>
</dbReference>
<feature type="chain" id="PRO_5016707897" evidence="2">
    <location>
        <begin position="24"/>
        <end position="76"/>
    </location>
</feature>
<proteinExistence type="evidence at transcript level"/>